<proteinExistence type="predicted"/>
<dbReference type="EMBL" id="FOTY01000021">
    <property type="protein sequence ID" value="SFM20195.1"/>
    <property type="molecule type" value="Genomic_DNA"/>
</dbReference>
<protein>
    <recommendedName>
        <fullName evidence="3">PD-(D/E)XK nuclease family transposase</fullName>
    </recommendedName>
</protein>
<evidence type="ECO:0008006" key="3">
    <source>
        <dbReference type="Google" id="ProtNLM"/>
    </source>
</evidence>
<dbReference type="STRING" id="266892.SAMN04488054_12130"/>
<organism evidence="1 2">
    <name type="scientific">Salibacterium qingdaonense</name>
    <dbReference type="NCBI Taxonomy" id="266892"/>
    <lineage>
        <taxon>Bacteria</taxon>
        <taxon>Bacillati</taxon>
        <taxon>Bacillota</taxon>
        <taxon>Bacilli</taxon>
        <taxon>Bacillales</taxon>
        <taxon>Bacillaceae</taxon>
    </lineage>
</organism>
<evidence type="ECO:0000313" key="1">
    <source>
        <dbReference type="EMBL" id="SFM20195.1"/>
    </source>
</evidence>
<dbReference type="AlphaFoldDB" id="A0A1I4NXR6"/>
<sequence>MSDKSLKGAFEQWEYLSASADEKIAYERRLKQIMDAAAKDKEYELRVQDAEKEGMEKGKHENKQAVAASMVEEDFDIETIVRLTGLDMETVQQIKENQE</sequence>
<keyword evidence="2" id="KW-1185">Reference proteome</keyword>
<accession>A0A1I4NXR6</accession>
<dbReference type="Proteomes" id="UP000199668">
    <property type="component" value="Unassembled WGS sequence"/>
</dbReference>
<gene>
    <name evidence="1" type="ORF">SAMN04488054_12130</name>
</gene>
<reference evidence="1 2" key="1">
    <citation type="submission" date="2016-10" db="EMBL/GenBank/DDBJ databases">
        <authorList>
            <person name="de Groot N.N."/>
        </authorList>
    </citation>
    <scope>NUCLEOTIDE SEQUENCE [LARGE SCALE GENOMIC DNA]</scope>
    <source>
        <strain evidence="1 2">CGMCC 1.6134</strain>
    </source>
</reference>
<dbReference type="RefSeq" id="WP_090927619.1">
    <property type="nucleotide sequence ID" value="NZ_FOTY01000021.1"/>
</dbReference>
<evidence type="ECO:0000313" key="2">
    <source>
        <dbReference type="Proteomes" id="UP000199668"/>
    </source>
</evidence>
<dbReference type="OrthoDB" id="2970607at2"/>
<name>A0A1I4NXR6_9BACI</name>